<dbReference type="PROSITE" id="PS51387">
    <property type="entry name" value="FAD_PCMH"/>
    <property type="match status" value="1"/>
</dbReference>
<comment type="cofactor">
    <cofactor evidence="1">
        <name>FAD</name>
        <dbReference type="ChEBI" id="CHEBI:57692"/>
    </cofactor>
</comment>
<dbReference type="InterPro" id="IPR016164">
    <property type="entry name" value="FAD-linked_Oxase-like_C"/>
</dbReference>
<evidence type="ECO:0000256" key="4">
    <source>
        <dbReference type="ARBA" id="ARBA00022827"/>
    </source>
</evidence>
<evidence type="ECO:0000256" key="6">
    <source>
        <dbReference type="ARBA" id="ARBA00023004"/>
    </source>
</evidence>
<dbReference type="InterPro" id="IPR004113">
    <property type="entry name" value="FAD-bd_oxidored_4_C"/>
</dbReference>
<dbReference type="Gene3D" id="1.10.45.10">
    <property type="entry name" value="Vanillyl-alcohol Oxidase, Chain A, domain 4"/>
    <property type="match status" value="1"/>
</dbReference>
<evidence type="ECO:0000256" key="3">
    <source>
        <dbReference type="ARBA" id="ARBA00022723"/>
    </source>
</evidence>
<evidence type="ECO:0000256" key="1">
    <source>
        <dbReference type="ARBA" id="ARBA00001974"/>
    </source>
</evidence>
<feature type="domain" description="FAD-binding PCMH-type" evidence="9">
    <location>
        <begin position="43"/>
        <end position="271"/>
    </location>
</feature>
<reference evidence="10" key="1">
    <citation type="submission" date="2022-08" db="EMBL/GenBank/DDBJ databases">
        <title>Genomic Encyclopedia of Type Strains, Phase V (KMG-V): Genome sequencing to study the core and pangenomes of soil and plant-associated prokaryotes.</title>
        <authorList>
            <person name="Whitman W."/>
        </authorList>
    </citation>
    <scope>NUCLEOTIDE SEQUENCE</scope>
    <source>
        <strain evidence="10">0</strain>
    </source>
</reference>
<dbReference type="InterPro" id="IPR016169">
    <property type="entry name" value="FAD-bd_PCMH_sub2"/>
</dbReference>
<dbReference type="GO" id="GO:0004458">
    <property type="term" value="F:D-lactate dehydrogenase (cytochrome) activity"/>
    <property type="evidence" value="ECO:0007669"/>
    <property type="project" value="TreeGrafter"/>
</dbReference>
<dbReference type="Pfam" id="PF13183">
    <property type="entry name" value="Fer4_8"/>
    <property type="match status" value="1"/>
</dbReference>
<organism evidence="10 11">
    <name type="scientific">Salinibacter ruber</name>
    <dbReference type="NCBI Taxonomy" id="146919"/>
    <lineage>
        <taxon>Bacteria</taxon>
        <taxon>Pseudomonadati</taxon>
        <taxon>Rhodothermota</taxon>
        <taxon>Rhodothermia</taxon>
        <taxon>Rhodothermales</taxon>
        <taxon>Salinibacteraceae</taxon>
        <taxon>Salinibacter</taxon>
    </lineage>
</organism>
<dbReference type="Pfam" id="PF01565">
    <property type="entry name" value="FAD_binding_4"/>
    <property type="match status" value="1"/>
</dbReference>
<dbReference type="PANTHER" id="PTHR11748">
    <property type="entry name" value="D-LACTATE DEHYDROGENASE"/>
    <property type="match status" value="1"/>
</dbReference>
<evidence type="ECO:0000313" key="11">
    <source>
        <dbReference type="Proteomes" id="UP001155027"/>
    </source>
</evidence>
<keyword evidence="4" id="KW-0274">FAD</keyword>
<feature type="domain" description="4Fe-4S ferredoxin-type" evidence="8">
    <location>
        <begin position="611"/>
        <end position="643"/>
    </location>
</feature>
<dbReference type="InterPro" id="IPR017896">
    <property type="entry name" value="4Fe4S_Fe-S-bd"/>
</dbReference>
<dbReference type="Gene3D" id="3.30.465.10">
    <property type="match status" value="1"/>
</dbReference>
<evidence type="ECO:0000256" key="7">
    <source>
        <dbReference type="ARBA" id="ARBA00023014"/>
    </source>
</evidence>
<proteinExistence type="predicted"/>
<dbReference type="SUPFAM" id="SSF46548">
    <property type="entry name" value="alpha-helical ferredoxin"/>
    <property type="match status" value="1"/>
</dbReference>
<dbReference type="InterPro" id="IPR016171">
    <property type="entry name" value="Vanillyl_alc_oxidase_C-sub2"/>
</dbReference>
<gene>
    <name evidence="10" type="ORF">GGP71_000333</name>
</gene>
<evidence type="ECO:0000256" key="5">
    <source>
        <dbReference type="ARBA" id="ARBA00023002"/>
    </source>
</evidence>
<evidence type="ECO:0000259" key="9">
    <source>
        <dbReference type="PROSITE" id="PS51387"/>
    </source>
</evidence>
<dbReference type="InterPro" id="IPR016167">
    <property type="entry name" value="FAD-bd_PCMH_sub1"/>
</dbReference>
<dbReference type="PROSITE" id="PS00198">
    <property type="entry name" value="4FE4S_FER_1"/>
    <property type="match status" value="1"/>
</dbReference>
<accession>A0A9X2PW11</accession>
<dbReference type="Proteomes" id="UP001155027">
    <property type="component" value="Unassembled WGS sequence"/>
</dbReference>
<name>A0A9X2PW11_9BACT</name>
<evidence type="ECO:0000256" key="2">
    <source>
        <dbReference type="ARBA" id="ARBA00022630"/>
    </source>
</evidence>
<evidence type="ECO:0000259" key="8">
    <source>
        <dbReference type="PROSITE" id="PS51379"/>
    </source>
</evidence>
<dbReference type="PANTHER" id="PTHR11748:SF119">
    <property type="entry name" value="D-2-HYDROXYGLUTARATE DEHYDROGENASE"/>
    <property type="match status" value="1"/>
</dbReference>
<dbReference type="Pfam" id="PF02913">
    <property type="entry name" value="FAD-oxidase_C"/>
    <property type="match status" value="1"/>
</dbReference>
<dbReference type="GO" id="GO:0071949">
    <property type="term" value="F:FAD binding"/>
    <property type="evidence" value="ECO:0007669"/>
    <property type="project" value="InterPro"/>
</dbReference>
<keyword evidence="3" id="KW-0479">Metal-binding</keyword>
<dbReference type="GO" id="GO:0008720">
    <property type="term" value="F:D-lactate dehydrogenase (NAD+) activity"/>
    <property type="evidence" value="ECO:0007669"/>
    <property type="project" value="TreeGrafter"/>
</dbReference>
<dbReference type="AlphaFoldDB" id="A0A9X2PW11"/>
<dbReference type="GO" id="GO:1903457">
    <property type="term" value="P:lactate catabolic process"/>
    <property type="evidence" value="ECO:0007669"/>
    <property type="project" value="TreeGrafter"/>
</dbReference>
<dbReference type="InterPro" id="IPR009051">
    <property type="entry name" value="Helical_ferredxn"/>
</dbReference>
<evidence type="ECO:0000313" key="10">
    <source>
        <dbReference type="EMBL" id="MCS3676437.1"/>
    </source>
</evidence>
<dbReference type="Gene3D" id="1.10.1060.10">
    <property type="entry name" value="Alpha-helical ferredoxin"/>
    <property type="match status" value="1"/>
</dbReference>
<dbReference type="GO" id="GO:0046872">
    <property type="term" value="F:metal ion binding"/>
    <property type="evidence" value="ECO:0007669"/>
    <property type="project" value="UniProtKB-KW"/>
</dbReference>
<dbReference type="GO" id="GO:0051536">
    <property type="term" value="F:iron-sulfur cluster binding"/>
    <property type="evidence" value="ECO:0007669"/>
    <property type="project" value="UniProtKB-KW"/>
</dbReference>
<dbReference type="InterPro" id="IPR006094">
    <property type="entry name" value="Oxid_FAD_bind_N"/>
</dbReference>
<comment type="caution">
    <text evidence="10">The sequence shown here is derived from an EMBL/GenBank/DDBJ whole genome shotgun (WGS) entry which is preliminary data.</text>
</comment>
<dbReference type="RefSeq" id="WP_259079257.1">
    <property type="nucleotide sequence ID" value="NZ_JANUAU010000001.1"/>
</dbReference>
<dbReference type="EMBL" id="JANUAU010000001">
    <property type="protein sequence ID" value="MCS3676437.1"/>
    <property type="molecule type" value="Genomic_DNA"/>
</dbReference>
<dbReference type="Gene3D" id="3.30.43.10">
    <property type="entry name" value="Uridine Diphospho-n-acetylenolpyruvylglucosamine Reductase, domain 2"/>
    <property type="match status" value="1"/>
</dbReference>
<keyword evidence="5" id="KW-0560">Oxidoreductase</keyword>
<keyword evidence="7" id="KW-0411">Iron-sulfur</keyword>
<dbReference type="Gene3D" id="3.30.70.2740">
    <property type="match status" value="1"/>
</dbReference>
<dbReference type="InterPro" id="IPR036318">
    <property type="entry name" value="FAD-bd_PCMH-like_sf"/>
</dbReference>
<dbReference type="InterPro" id="IPR017900">
    <property type="entry name" value="4Fe4S_Fe_S_CS"/>
</dbReference>
<keyword evidence="2" id="KW-0285">Flavoprotein</keyword>
<dbReference type="InterPro" id="IPR016166">
    <property type="entry name" value="FAD-bd_PCMH"/>
</dbReference>
<sequence length="985" mass="105843">MPAPSAPPTQTPPLAEALRPRISGTIHTDEMTRALYATDASMYAMSPVAVLVPETKADVQTALTVAHEQGVPVLPRGGGSSLAGQGVNEALVVDFTNHLNRIHEIDPEAQTARVEPGVTLAELNRAAAEHGLMVGPDPASANRATLGGMLANNSTGTHSIAYGNFIHHVREAEVLLADGTATTVGPTDPATWQDKMRDDGLEGAIYRGLKALLADGGRETIREDTPSHWRRNNGYRLEALLDEAPNLAKLLCGSEGTLAVTTELTCDLVEKPATTGLGVVHFESRDDALRAVTTVLDTDPSAVELFDGVAIERTLQTPGYAERLTFLEGTPGSVLITEYAGDTDAEVDAALDALEQTMAEASRGYATVRVTEPDAIKNVWSIRKEGLGLLMGVEGDYKPWAFIEDASVPVENLADYIDELSTFVDATDTRAAYYAHASAGCLHVRPFVNTKDETEVEKMTDIAKESLDLVTKYGGVVSSEHGDGIARGWANPHILGEDLYELCRETKALFDPDGILNPGKVVDAPPMDENLRMGPTYETEPFRTELDFSEDGGFTGAIEKCNGNGACRKLRAGTMCPSFMATREEPDSTRGRANALRSALAGDLSEDAMTGDDMHEVMDLCVQCKACKTECPSNVDMAKIKTEWLHHYWDDNGVPLRTRLFARQPDAARWISGTPLASLVNWASGQSALRQVGEALLGVSAERPLPPFARETFRQWFQNQQPPVGGDGARGPRVVLFPDAFNAYHTPAPLRAATRVLQATGHRVELPPAAVGSARTLLSKGLVPQAKRRARQTVDALHAYAEAGVPVVGLEPSSILTLRDEFLDLLPNDARAEAVADAAYTFAEYLAERAEDGALDRASWRGSGDVLLHGHCHQKALIGTTATEQALSRAGYDVTAVDAGCCGMAGAFGYEAEHVGVSKQMAELRLAPAVRQTDADTRVAAPGFSCRSQIKDVTTRTAQHPAELLWDAIEHDRSPEAARSSRPAR</sequence>
<dbReference type="SUPFAM" id="SSF55103">
    <property type="entry name" value="FAD-linked oxidases, C-terminal domain"/>
    <property type="match status" value="1"/>
</dbReference>
<dbReference type="SUPFAM" id="SSF56176">
    <property type="entry name" value="FAD-binding/transporter-associated domain-like"/>
    <property type="match status" value="1"/>
</dbReference>
<protein>
    <submittedName>
        <fullName evidence="10">FAD/FMN-containing dehydrogenase/Fe-S oxidoreductase</fullName>
    </submittedName>
</protein>
<dbReference type="PROSITE" id="PS51379">
    <property type="entry name" value="4FE4S_FER_2"/>
    <property type="match status" value="1"/>
</dbReference>
<keyword evidence="6" id="KW-0408">Iron</keyword>